<accession>A0A158EWC6</accession>
<feature type="transmembrane region" description="Helical" evidence="1">
    <location>
        <begin position="25"/>
        <end position="53"/>
    </location>
</feature>
<dbReference type="EMBL" id="FCOK02000001">
    <property type="protein sequence ID" value="SAL11479.1"/>
    <property type="molecule type" value="Genomic_DNA"/>
</dbReference>
<evidence type="ECO:0000313" key="3">
    <source>
        <dbReference type="Proteomes" id="UP000054683"/>
    </source>
</evidence>
<keyword evidence="1" id="KW-0812">Transmembrane</keyword>
<feature type="transmembrane region" description="Helical" evidence="1">
    <location>
        <begin position="65"/>
        <end position="85"/>
    </location>
</feature>
<dbReference type="AlphaFoldDB" id="A0A158EWC6"/>
<reference evidence="2 3" key="1">
    <citation type="submission" date="2016-01" db="EMBL/GenBank/DDBJ databases">
        <authorList>
            <person name="Oliw E.H."/>
        </authorList>
    </citation>
    <scope>NUCLEOTIDE SEQUENCE [LARGE SCALE GENOMIC DNA]</scope>
    <source>
        <strain evidence="2">LMG 27134</strain>
    </source>
</reference>
<protein>
    <submittedName>
        <fullName evidence="2">Uncharacterized protein</fullName>
    </submittedName>
</protein>
<dbReference type="OrthoDB" id="9096876at2"/>
<feature type="transmembrane region" description="Helical" evidence="1">
    <location>
        <begin position="91"/>
        <end position="111"/>
    </location>
</feature>
<gene>
    <name evidence="2" type="ORF">AWB69_00310</name>
</gene>
<dbReference type="Proteomes" id="UP000054683">
    <property type="component" value="Unassembled WGS sequence"/>
</dbReference>
<evidence type="ECO:0000313" key="2">
    <source>
        <dbReference type="EMBL" id="SAL11479.1"/>
    </source>
</evidence>
<keyword evidence="1" id="KW-1133">Transmembrane helix</keyword>
<sequence>MSTQSKLASDETQAKRGRAFGKAAAIWSFLVFTSIPILNLVFGTGLVLWFGTTIYGRSARMGKDFAWLFAGAALCMFGFAFPAIAETWHMGFGTGWVLEVGLNLFVCLFVVGGRLGHLFAADAHSSKAVA</sequence>
<dbReference type="RefSeq" id="WP_062081289.1">
    <property type="nucleotide sequence ID" value="NZ_FCOK02000001.1"/>
</dbReference>
<name>A0A158EWC6_9BURK</name>
<keyword evidence="1" id="KW-0472">Membrane</keyword>
<organism evidence="2 3">
    <name type="scientific">Caballeronia udeis</name>
    <dbReference type="NCBI Taxonomy" id="1232866"/>
    <lineage>
        <taxon>Bacteria</taxon>
        <taxon>Pseudomonadati</taxon>
        <taxon>Pseudomonadota</taxon>
        <taxon>Betaproteobacteria</taxon>
        <taxon>Burkholderiales</taxon>
        <taxon>Burkholderiaceae</taxon>
        <taxon>Caballeronia</taxon>
    </lineage>
</organism>
<proteinExistence type="predicted"/>
<evidence type="ECO:0000256" key="1">
    <source>
        <dbReference type="SAM" id="Phobius"/>
    </source>
</evidence>